<proteinExistence type="predicted"/>
<name>A0A2J6SH47_9HELO</name>
<dbReference type="InterPro" id="IPR023753">
    <property type="entry name" value="FAD/NAD-binding_dom"/>
</dbReference>
<keyword evidence="4" id="KW-1185">Reference proteome</keyword>
<dbReference type="PANTHER" id="PTHR43539">
    <property type="entry name" value="FLAVIN-BINDING MONOOXYGENASE-LIKE PROTEIN (AFU_ORTHOLOGUE AFUA_4G09220)"/>
    <property type="match status" value="1"/>
</dbReference>
<dbReference type="GO" id="GO:0004497">
    <property type="term" value="F:monooxygenase activity"/>
    <property type="evidence" value="ECO:0007669"/>
    <property type="project" value="TreeGrafter"/>
</dbReference>
<dbReference type="PANTHER" id="PTHR43539:SF68">
    <property type="entry name" value="FLAVIN-BINDING MONOOXYGENASE-LIKE PROTEIN (AFU_ORTHOLOGUE AFUA_4G09220)"/>
    <property type="match status" value="1"/>
</dbReference>
<protein>
    <submittedName>
        <fullName evidence="3">FAD/NAD(P)-binding domain-containing protein</fullName>
    </submittedName>
</protein>
<dbReference type="RefSeq" id="XP_024727009.1">
    <property type="nucleotide sequence ID" value="XM_024886140.1"/>
</dbReference>
<dbReference type="SUPFAM" id="SSF51905">
    <property type="entry name" value="FAD/NAD(P)-binding domain"/>
    <property type="match status" value="2"/>
</dbReference>
<dbReference type="EMBL" id="KZ613913">
    <property type="protein sequence ID" value="PMD50105.1"/>
    <property type="molecule type" value="Genomic_DNA"/>
</dbReference>
<dbReference type="GeneID" id="36594217"/>
<evidence type="ECO:0000313" key="3">
    <source>
        <dbReference type="EMBL" id="PMD50105.1"/>
    </source>
</evidence>
<dbReference type="InParanoid" id="A0A2J6SH47"/>
<dbReference type="Proteomes" id="UP000235371">
    <property type="component" value="Unassembled WGS sequence"/>
</dbReference>
<evidence type="ECO:0000256" key="1">
    <source>
        <dbReference type="ARBA" id="ARBA00023002"/>
    </source>
</evidence>
<dbReference type="GO" id="GO:0050660">
    <property type="term" value="F:flavin adenine dinucleotide binding"/>
    <property type="evidence" value="ECO:0007669"/>
    <property type="project" value="TreeGrafter"/>
</dbReference>
<dbReference type="InterPro" id="IPR050982">
    <property type="entry name" value="Auxin_biosynth/cation_transpt"/>
</dbReference>
<evidence type="ECO:0000259" key="2">
    <source>
        <dbReference type="Pfam" id="PF07992"/>
    </source>
</evidence>
<feature type="domain" description="FAD/NAD(P)-binding" evidence="2">
    <location>
        <begin position="167"/>
        <end position="351"/>
    </location>
</feature>
<dbReference type="OrthoDB" id="74360at2759"/>
<reference evidence="3 4" key="1">
    <citation type="submission" date="2016-04" db="EMBL/GenBank/DDBJ databases">
        <title>A degradative enzymes factory behind the ericoid mycorrhizal symbiosis.</title>
        <authorList>
            <consortium name="DOE Joint Genome Institute"/>
            <person name="Martino E."/>
            <person name="Morin E."/>
            <person name="Grelet G."/>
            <person name="Kuo A."/>
            <person name="Kohler A."/>
            <person name="Daghino S."/>
            <person name="Barry K."/>
            <person name="Choi C."/>
            <person name="Cichocki N."/>
            <person name="Clum A."/>
            <person name="Copeland A."/>
            <person name="Hainaut M."/>
            <person name="Haridas S."/>
            <person name="Labutti K."/>
            <person name="Lindquist E."/>
            <person name="Lipzen A."/>
            <person name="Khouja H.-R."/>
            <person name="Murat C."/>
            <person name="Ohm R."/>
            <person name="Olson A."/>
            <person name="Spatafora J."/>
            <person name="Veneault-Fourrey C."/>
            <person name="Henrissat B."/>
            <person name="Grigoriev I."/>
            <person name="Martin F."/>
            <person name="Perotto S."/>
        </authorList>
    </citation>
    <scope>NUCLEOTIDE SEQUENCE [LARGE SCALE GENOMIC DNA]</scope>
    <source>
        <strain evidence="3 4">E</strain>
    </source>
</reference>
<organism evidence="3 4">
    <name type="scientific">Hyaloscypha bicolor E</name>
    <dbReference type="NCBI Taxonomy" id="1095630"/>
    <lineage>
        <taxon>Eukaryota</taxon>
        <taxon>Fungi</taxon>
        <taxon>Dikarya</taxon>
        <taxon>Ascomycota</taxon>
        <taxon>Pezizomycotina</taxon>
        <taxon>Leotiomycetes</taxon>
        <taxon>Helotiales</taxon>
        <taxon>Hyaloscyphaceae</taxon>
        <taxon>Hyaloscypha</taxon>
        <taxon>Hyaloscypha bicolor</taxon>
    </lineage>
</organism>
<evidence type="ECO:0000313" key="4">
    <source>
        <dbReference type="Proteomes" id="UP000235371"/>
    </source>
</evidence>
<dbReference type="Gene3D" id="3.50.50.60">
    <property type="entry name" value="FAD/NAD(P)-binding domain"/>
    <property type="match status" value="1"/>
</dbReference>
<keyword evidence="1" id="KW-0560">Oxidoreductase</keyword>
<dbReference type="AlphaFoldDB" id="A0A2J6SH47"/>
<dbReference type="InterPro" id="IPR036188">
    <property type="entry name" value="FAD/NAD-bd_sf"/>
</dbReference>
<sequence>MAPLSSFPVSLPFAPIPPSTDAEETSLAFLPKLALLTQSSFIQKAVWRDLYALTGTLRTFYSPSSICTAWEETSKKLLEPGDFSLVPHSAQIFRAGPTAWVQATFSFEIAERKCQAIVALVRDDDGEWRIWLLRTVLVGLRGGGSADFLEVKDKRVDAGDNMHSSHFDCVVVGAGLSGLSVAGRLEAMRYDSAKLHLPRETAHLPFERTFGPGCPEYLPKNIIAQGYQNWVEKYNINVRTNTRLENGEWNPSTKEWTLKILQGIDSRQITCSHVVMAVGGGGQIPKMPEYLDREIFKGETIHSVDYRNPEVWKGKHGVIIGTANTAHDVAEDMLAAGLASVTMVQRSPTYVLPAEYIRGVLSQTYSAQIPTFLSDQAFWSLPCAVIGQLQRAACGYRASMEPERFDALEKAGFKLERDGSIAEYVLGRFGGHCVDVGSCAKITNGEIKIKSDSLPVRYLEDGLEFADGSQLKGDVILFATGFLLNMKTQVSSLFSPEIAERMGDYWGVGGEGEIKGAFRPCGQKGMWYVGGDQSQSRYFSRFVALSIQADVMGVPLSVYNKEI</sequence>
<gene>
    <name evidence="3" type="ORF">K444DRAFT_657243</name>
</gene>
<dbReference type="Pfam" id="PF07992">
    <property type="entry name" value="Pyr_redox_2"/>
    <property type="match status" value="1"/>
</dbReference>
<accession>A0A2J6SH47</accession>